<evidence type="ECO:0000313" key="1">
    <source>
        <dbReference type="EMBL" id="MBB6714410.1"/>
    </source>
</evidence>
<accession>A0A7X0SB54</accession>
<evidence type="ECO:0000313" key="2">
    <source>
        <dbReference type="Proteomes" id="UP000585258"/>
    </source>
</evidence>
<dbReference type="RefSeq" id="WP_185164006.1">
    <property type="nucleotide sequence ID" value="NZ_JACKWY010000003.1"/>
</dbReference>
<organism evidence="1 2">
    <name type="scientific">Clostridium gasigenes</name>
    <dbReference type="NCBI Taxonomy" id="94869"/>
    <lineage>
        <taxon>Bacteria</taxon>
        <taxon>Bacillati</taxon>
        <taxon>Bacillota</taxon>
        <taxon>Clostridia</taxon>
        <taxon>Eubacteriales</taxon>
        <taxon>Clostridiaceae</taxon>
        <taxon>Clostridium</taxon>
    </lineage>
</organism>
<protein>
    <submittedName>
        <fullName evidence="1">Uncharacterized protein</fullName>
    </submittedName>
</protein>
<comment type="caution">
    <text evidence="1">The sequence shown here is derived from an EMBL/GenBank/DDBJ whole genome shotgun (WGS) entry which is preliminary data.</text>
</comment>
<dbReference type="EMBL" id="JACKWY010000003">
    <property type="protein sequence ID" value="MBB6714410.1"/>
    <property type="molecule type" value="Genomic_DNA"/>
</dbReference>
<reference evidence="1 2" key="1">
    <citation type="submission" date="2020-08" db="EMBL/GenBank/DDBJ databases">
        <title>Clostridia isolated from Swiss meat.</title>
        <authorList>
            <person name="Wambui J."/>
            <person name="Stevens M.J.A."/>
            <person name="Stephan R."/>
        </authorList>
    </citation>
    <scope>NUCLEOTIDE SEQUENCE [LARGE SCALE GENOMIC DNA]</scope>
    <source>
        <strain evidence="1 2">CM001</strain>
    </source>
</reference>
<gene>
    <name evidence="1" type="ORF">H7E68_06660</name>
</gene>
<name>A0A7X0SB54_9CLOT</name>
<dbReference type="Proteomes" id="UP000585258">
    <property type="component" value="Unassembled WGS sequence"/>
</dbReference>
<proteinExistence type="predicted"/>
<dbReference type="AlphaFoldDB" id="A0A7X0SB54"/>
<sequence length="230" mass="27092">MDNINYEPIKRKIEAWIWYGENEPKKNKDEFRKKHDLDCILTNGNLHADTIFSLWRSLRFALVRINGYKKLTIYGKVEKEAGFLKQLCKHEVMMDLLPGDNSIVQNLVKLFDFGQTQANVMILPEGQRKLNTLRNMEPYHDYMPYFLSECFDGGTFSDAFKKVLLSEWIMQQKLDMFFERKICKGNIKDLAQTGDIKKGVPDCLDTLLINYIKILEKRQLAFDEMELFIQ</sequence>